<accession>A0A378R0E7</accession>
<keyword evidence="5 7" id="KW-0326">Glycosidase</keyword>
<comment type="similarity">
    <text evidence="2">Belongs to the glycosyl hydrolase 3 family.</text>
</comment>
<keyword evidence="4 7" id="KW-0378">Hydrolase</keyword>
<dbReference type="AlphaFoldDB" id="A0A378R0E7"/>
<organism evidence="7 8">
    <name type="scientific">Moraxella caprae</name>
    <dbReference type="NCBI Taxonomy" id="90240"/>
    <lineage>
        <taxon>Bacteria</taxon>
        <taxon>Pseudomonadati</taxon>
        <taxon>Pseudomonadota</taxon>
        <taxon>Gammaproteobacteria</taxon>
        <taxon>Moraxellales</taxon>
        <taxon>Moraxellaceae</taxon>
        <taxon>Moraxella</taxon>
    </lineage>
</organism>
<dbReference type="GO" id="GO:0009254">
    <property type="term" value="P:peptidoglycan turnover"/>
    <property type="evidence" value="ECO:0007669"/>
    <property type="project" value="TreeGrafter"/>
</dbReference>
<dbReference type="GO" id="GO:0004563">
    <property type="term" value="F:beta-N-acetylhexosaminidase activity"/>
    <property type="evidence" value="ECO:0007669"/>
    <property type="project" value="UniProtKB-EC"/>
</dbReference>
<dbReference type="Pfam" id="PF00933">
    <property type="entry name" value="Glyco_hydro_3"/>
    <property type="match status" value="1"/>
</dbReference>
<name>A0A378R0E7_9GAMM</name>
<dbReference type="Proteomes" id="UP000254065">
    <property type="component" value="Unassembled WGS sequence"/>
</dbReference>
<dbReference type="PANTHER" id="PTHR30480">
    <property type="entry name" value="BETA-HEXOSAMINIDASE-RELATED"/>
    <property type="match status" value="1"/>
</dbReference>
<protein>
    <recommendedName>
        <fullName evidence="3">beta-N-acetylhexosaminidase</fullName>
        <ecNumber evidence="3">3.2.1.52</ecNumber>
    </recommendedName>
</protein>
<dbReference type="SUPFAM" id="SSF51445">
    <property type="entry name" value="(Trans)glycosidases"/>
    <property type="match status" value="1"/>
</dbReference>
<evidence type="ECO:0000313" key="8">
    <source>
        <dbReference type="Proteomes" id="UP000254065"/>
    </source>
</evidence>
<evidence type="ECO:0000256" key="5">
    <source>
        <dbReference type="ARBA" id="ARBA00023295"/>
    </source>
</evidence>
<dbReference type="EC" id="3.2.1.52" evidence="3"/>
<dbReference type="PANTHER" id="PTHR30480:SF13">
    <property type="entry name" value="BETA-HEXOSAMINIDASE"/>
    <property type="match status" value="1"/>
</dbReference>
<evidence type="ECO:0000259" key="6">
    <source>
        <dbReference type="Pfam" id="PF00933"/>
    </source>
</evidence>
<evidence type="ECO:0000256" key="1">
    <source>
        <dbReference type="ARBA" id="ARBA00001231"/>
    </source>
</evidence>
<dbReference type="Gene3D" id="3.20.20.300">
    <property type="entry name" value="Glycoside hydrolase, family 3, N-terminal domain"/>
    <property type="match status" value="1"/>
</dbReference>
<dbReference type="InterPro" id="IPR001764">
    <property type="entry name" value="Glyco_hydro_3_N"/>
</dbReference>
<keyword evidence="8" id="KW-1185">Reference proteome</keyword>
<dbReference type="EMBL" id="UGQB01000004">
    <property type="protein sequence ID" value="STZ08684.1"/>
    <property type="molecule type" value="Genomic_DNA"/>
</dbReference>
<comment type="catalytic activity">
    <reaction evidence="1">
        <text>Hydrolysis of terminal non-reducing N-acetyl-D-hexosamine residues in N-acetyl-beta-D-hexosaminides.</text>
        <dbReference type="EC" id="3.2.1.52"/>
    </reaction>
</comment>
<feature type="domain" description="Glycoside hydrolase family 3 N-terminal" evidence="6">
    <location>
        <begin position="15"/>
        <end position="89"/>
    </location>
</feature>
<evidence type="ECO:0000256" key="3">
    <source>
        <dbReference type="ARBA" id="ARBA00012663"/>
    </source>
</evidence>
<sequence>MATGIIMADVDGLTLTDDDKAFLANDALGGVILFKRNVKDPAQVRALTDSMRAVNPRLIISADQEGGRVARFRDGFTPLPAMGRLGEIYDDNPPSLLYRLLMIQGISWRVKCLPWVWTLALPLY</sequence>
<dbReference type="InterPro" id="IPR036962">
    <property type="entry name" value="Glyco_hydro_3_N_sf"/>
</dbReference>
<gene>
    <name evidence="7" type="primary">nagZ_2</name>
    <name evidence="7" type="ORF">NCTC12877_01688</name>
</gene>
<dbReference type="InterPro" id="IPR050226">
    <property type="entry name" value="NagZ_Beta-hexosaminidase"/>
</dbReference>
<evidence type="ECO:0000256" key="2">
    <source>
        <dbReference type="ARBA" id="ARBA00005336"/>
    </source>
</evidence>
<reference evidence="7 8" key="1">
    <citation type="submission" date="2018-06" db="EMBL/GenBank/DDBJ databases">
        <authorList>
            <consortium name="Pathogen Informatics"/>
            <person name="Doyle S."/>
        </authorList>
    </citation>
    <scope>NUCLEOTIDE SEQUENCE [LARGE SCALE GENOMIC DNA]</scope>
    <source>
        <strain evidence="7 8">NCTC12877</strain>
    </source>
</reference>
<evidence type="ECO:0000256" key="4">
    <source>
        <dbReference type="ARBA" id="ARBA00022801"/>
    </source>
</evidence>
<evidence type="ECO:0000313" key="7">
    <source>
        <dbReference type="EMBL" id="STZ08684.1"/>
    </source>
</evidence>
<proteinExistence type="inferred from homology"/>
<dbReference type="GO" id="GO:0005975">
    <property type="term" value="P:carbohydrate metabolic process"/>
    <property type="evidence" value="ECO:0007669"/>
    <property type="project" value="InterPro"/>
</dbReference>
<dbReference type="InterPro" id="IPR017853">
    <property type="entry name" value="GH"/>
</dbReference>